<dbReference type="Proteomes" id="UP000178893">
    <property type="component" value="Unassembled WGS sequence"/>
</dbReference>
<protein>
    <recommendedName>
        <fullName evidence="1">LysM domain-containing protein</fullName>
    </recommendedName>
</protein>
<feature type="domain" description="LysM" evidence="1">
    <location>
        <begin position="86"/>
        <end position="130"/>
    </location>
</feature>
<dbReference type="Gene3D" id="2.70.70.10">
    <property type="entry name" value="Glucose Permease (Domain IIA)"/>
    <property type="match status" value="1"/>
</dbReference>
<dbReference type="CDD" id="cd00118">
    <property type="entry name" value="LysM"/>
    <property type="match status" value="2"/>
</dbReference>
<comment type="caution">
    <text evidence="2">The sequence shown here is derived from an EMBL/GenBank/DDBJ whole genome shotgun (WGS) entry which is preliminary data.</text>
</comment>
<evidence type="ECO:0000259" key="1">
    <source>
        <dbReference type="PROSITE" id="PS51782"/>
    </source>
</evidence>
<evidence type="ECO:0000313" key="3">
    <source>
        <dbReference type="Proteomes" id="UP000178893"/>
    </source>
</evidence>
<dbReference type="InterPro" id="IPR036779">
    <property type="entry name" value="LysM_dom_sf"/>
</dbReference>
<organism evidence="2 3">
    <name type="scientific">Candidatus Nealsonbacteria bacterium RBG_13_37_56</name>
    <dbReference type="NCBI Taxonomy" id="1801661"/>
    <lineage>
        <taxon>Bacteria</taxon>
        <taxon>Candidatus Nealsoniibacteriota</taxon>
    </lineage>
</organism>
<dbReference type="PROSITE" id="PS51782">
    <property type="entry name" value="LYSM"/>
    <property type="match status" value="2"/>
</dbReference>
<feature type="domain" description="LysM" evidence="1">
    <location>
        <begin position="136"/>
        <end position="180"/>
    </location>
</feature>
<dbReference type="PANTHER" id="PTHR21666">
    <property type="entry name" value="PEPTIDASE-RELATED"/>
    <property type="match status" value="1"/>
</dbReference>
<dbReference type="InterPro" id="IPR016047">
    <property type="entry name" value="M23ase_b-sheet_dom"/>
</dbReference>
<dbReference type="GO" id="GO:0004222">
    <property type="term" value="F:metalloendopeptidase activity"/>
    <property type="evidence" value="ECO:0007669"/>
    <property type="project" value="TreeGrafter"/>
</dbReference>
<dbReference type="InterPro" id="IPR050570">
    <property type="entry name" value="Cell_wall_metabolism_enzyme"/>
</dbReference>
<dbReference type="AlphaFoldDB" id="A0A1G2DY13"/>
<dbReference type="InterPro" id="IPR011055">
    <property type="entry name" value="Dup_hybrid_motif"/>
</dbReference>
<gene>
    <name evidence="2" type="ORF">A2V72_02900</name>
</gene>
<dbReference type="Gene3D" id="3.10.350.10">
    <property type="entry name" value="LysM domain"/>
    <property type="match status" value="2"/>
</dbReference>
<dbReference type="PANTHER" id="PTHR21666:SF270">
    <property type="entry name" value="MUREIN HYDROLASE ACTIVATOR ENVC"/>
    <property type="match status" value="1"/>
</dbReference>
<dbReference type="Pfam" id="PF01551">
    <property type="entry name" value="Peptidase_M23"/>
    <property type="match status" value="1"/>
</dbReference>
<name>A0A1G2DY13_9BACT</name>
<evidence type="ECO:0000313" key="2">
    <source>
        <dbReference type="EMBL" id="OGZ17880.1"/>
    </source>
</evidence>
<dbReference type="SMART" id="SM00257">
    <property type="entry name" value="LysM"/>
    <property type="match status" value="2"/>
</dbReference>
<dbReference type="SUPFAM" id="SSF51261">
    <property type="entry name" value="Duplicated hybrid motif"/>
    <property type="match status" value="1"/>
</dbReference>
<dbReference type="CDD" id="cd12797">
    <property type="entry name" value="M23_peptidase"/>
    <property type="match status" value="1"/>
</dbReference>
<proteinExistence type="predicted"/>
<accession>A0A1G2DY13</accession>
<sequence length="321" mass="34180">MLSTLFFKSTPNLRDFSFLASVAQPTQDLFVEPAKNFVRESPDMIFIQTNSLVGVSPAATVDAQVLGSIIGGIEDGEIPAARKEIIEYIVEQGDTVSFLAAKYEISLETILWANELTSKSVIKLGQKLIILPVSGIVYNVKDGDTLSEIAKKYEGKVSEIVDFNGLSSEGDIFIGDILIIPNGEMPKVSSPTSYTYIPIGSSYFICPTSVCKITQGLHWYNAIDFGAKCGDPIYAAAAGTVQRISYGWNGGAGNYVTILHPNGVVTMYGHISKSLVVSGQAVSQGDVIALIGGKPGTAGAGISTGCHVHFDVRGSRNPFAK</sequence>
<dbReference type="Pfam" id="PF01476">
    <property type="entry name" value="LysM"/>
    <property type="match status" value="2"/>
</dbReference>
<dbReference type="InterPro" id="IPR018392">
    <property type="entry name" value="LysM"/>
</dbReference>
<reference evidence="2 3" key="1">
    <citation type="journal article" date="2016" name="Nat. Commun.">
        <title>Thousands of microbial genomes shed light on interconnected biogeochemical processes in an aquifer system.</title>
        <authorList>
            <person name="Anantharaman K."/>
            <person name="Brown C.T."/>
            <person name="Hug L.A."/>
            <person name="Sharon I."/>
            <person name="Castelle C.J."/>
            <person name="Probst A.J."/>
            <person name="Thomas B.C."/>
            <person name="Singh A."/>
            <person name="Wilkins M.J."/>
            <person name="Karaoz U."/>
            <person name="Brodie E.L."/>
            <person name="Williams K.H."/>
            <person name="Hubbard S.S."/>
            <person name="Banfield J.F."/>
        </authorList>
    </citation>
    <scope>NUCLEOTIDE SEQUENCE [LARGE SCALE GENOMIC DNA]</scope>
</reference>
<dbReference type="EMBL" id="MHLW01000022">
    <property type="protein sequence ID" value="OGZ17880.1"/>
    <property type="molecule type" value="Genomic_DNA"/>
</dbReference>